<sequence>MTATVSRLGIGALAVGAALIALLGFLPSDRPVSALRQTISQYGLTDNRWIFNVAVILVALGSAGIFGILHAQKRLPASSAVLGALWTVGLLVIVAFPKTNWAIEATTSATGTLHRIASVVAFVSLPVAVLLAAARAFPHAPHRRTLARLLGWASLGWFAAILAAVPVGVAVGGNWWELIPLGLMERGLAFTEVVALAAIAVPAVKSLPDETDRLLAPTQPT</sequence>
<dbReference type="Pfam" id="PF06197">
    <property type="entry name" value="DUF998"/>
    <property type="match status" value="1"/>
</dbReference>
<dbReference type="Proteomes" id="UP000256269">
    <property type="component" value="Unassembled WGS sequence"/>
</dbReference>
<gene>
    <name evidence="2" type="ORF">BCF44_1038</name>
</gene>
<name>A0A3E0HYN1_9PSEU</name>
<evidence type="ECO:0000313" key="3">
    <source>
        <dbReference type="Proteomes" id="UP000256269"/>
    </source>
</evidence>
<dbReference type="AlphaFoldDB" id="A0A3E0HYN1"/>
<dbReference type="InterPro" id="IPR009339">
    <property type="entry name" value="DUF998"/>
</dbReference>
<feature type="transmembrane region" description="Helical" evidence="1">
    <location>
        <begin position="116"/>
        <end position="137"/>
    </location>
</feature>
<keyword evidence="1" id="KW-0812">Transmembrane</keyword>
<organism evidence="2 3">
    <name type="scientific">Kutzneria buriramensis</name>
    <dbReference type="NCBI Taxonomy" id="1045776"/>
    <lineage>
        <taxon>Bacteria</taxon>
        <taxon>Bacillati</taxon>
        <taxon>Actinomycetota</taxon>
        <taxon>Actinomycetes</taxon>
        <taxon>Pseudonocardiales</taxon>
        <taxon>Pseudonocardiaceae</taxon>
        <taxon>Kutzneria</taxon>
    </lineage>
</organism>
<dbReference type="EMBL" id="QUNO01000003">
    <property type="protein sequence ID" value="REH51559.1"/>
    <property type="molecule type" value="Genomic_DNA"/>
</dbReference>
<feature type="transmembrane region" description="Helical" evidence="1">
    <location>
        <begin position="149"/>
        <end position="175"/>
    </location>
</feature>
<dbReference type="OrthoDB" id="3392476at2"/>
<feature type="transmembrane region" description="Helical" evidence="1">
    <location>
        <begin position="76"/>
        <end position="96"/>
    </location>
</feature>
<evidence type="ECO:0000256" key="1">
    <source>
        <dbReference type="SAM" id="Phobius"/>
    </source>
</evidence>
<evidence type="ECO:0000313" key="2">
    <source>
        <dbReference type="EMBL" id="REH51559.1"/>
    </source>
</evidence>
<dbReference type="RefSeq" id="WP_116173631.1">
    <property type="nucleotide sequence ID" value="NZ_CP144375.1"/>
</dbReference>
<keyword evidence="3" id="KW-1185">Reference proteome</keyword>
<keyword evidence="1" id="KW-1133">Transmembrane helix</keyword>
<protein>
    <submittedName>
        <fullName evidence="2">Uncharacterized protein DUF998</fullName>
    </submittedName>
</protein>
<accession>A0A3E0HYN1</accession>
<proteinExistence type="predicted"/>
<reference evidence="2 3" key="1">
    <citation type="submission" date="2018-08" db="EMBL/GenBank/DDBJ databases">
        <title>Genomic Encyclopedia of Archaeal and Bacterial Type Strains, Phase II (KMG-II): from individual species to whole genera.</title>
        <authorList>
            <person name="Goeker M."/>
        </authorList>
    </citation>
    <scope>NUCLEOTIDE SEQUENCE [LARGE SCALE GENOMIC DNA]</scope>
    <source>
        <strain evidence="2 3">DSM 45791</strain>
    </source>
</reference>
<keyword evidence="1" id="KW-0472">Membrane</keyword>
<feature type="transmembrane region" description="Helical" evidence="1">
    <location>
        <begin position="50"/>
        <end position="69"/>
    </location>
</feature>
<comment type="caution">
    <text evidence="2">The sequence shown here is derived from an EMBL/GenBank/DDBJ whole genome shotgun (WGS) entry which is preliminary data.</text>
</comment>